<dbReference type="RefSeq" id="WP_134752086.1">
    <property type="nucleotide sequence ID" value="NZ_MYFO02000002.1"/>
</dbReference>
<proteinExistence type="inferred from homology"/>
<evidence type="ECO:0000256" key="1">
    <source>
        <dbReference type="ARBA" id="ARBA00006484"/>
    </source>
</evidence>
<organism evidence="3 4">
    <name type="scientific">Paenibacillus athensensis</name>
    <dbReference type="NCBI Taxonomy" id="1967502"/>
    <lineage>
        <taxon>Bacteria</taxon>
        <taxon>Bacillati</taxon>
        <taxon>Bacillota</taxon>
        <taxon>Bacilli</taxon>
        <taxon>Bacillales</taxon>
        <taxon>Paenibacillaceae</taxon>
        <taxon>Paenibacillus</taxon>
    </lineage>
</organism>
<comment type="similarity">
    <text evidence="1">Belongs to the short-chain dehydrogenases/reductases (SDR) family.</text>
</comment>
<dbReference type="Pfam" id="PF00106">
    <property type="entry name" value="adh_short"/>
    <property type="match status" value="1"/>
</dbReference>
<dbReference type="AlphaFoldDB" id="A0A4Y8Q4Q7"/>
<dbReference type="OrthoDB" id="9809821at2"/>
<dbReference type="PANTHER" id="PTHR24320">
    <property type="entry name" value="RETINOL DEHYDROGENASE"/>
    <property type="match status" value="1"/>
</dbReference>
<dbReference type="InterPro" id="IPR002347">
    <property type="entry name" value="SDR_fam"/>
</dbReference>
<dbReference type="PANTHER" id="PTHR24320:SF148">
    <property type="entry name" value="NAD(P)-BINDING ROSSMANN-FOLD SUPERFAMILY PROTEIN"/>
    <property type="match status" value="1"/>
</dbReference>
<dbReference type="SUPFAM" id="SSF51735">
    <property type="entry name" value="NAD(P)-binding Rossmann-fold domains"/>
    <property type="match status" value="1"/>
</dbReference>
<dbReference type="Gene3D" id="3.40.50.720">
    <property type="entry name" value="NAD(P)-binding Rossmann-like Domain"/>
    <property type="match status" value="1"/>
</dbReference>
<sequence length="285" mass="30700">MNNNHSSAPAALITGASSGIGLELARKLLQEGWQVAALVRSDLPADDPLLRAKALEGQLRVYKADLADFSSLRAALAEIKHKETKLDALFNNAGGSFPQLLYSKQGRELHYELQTVVPYIILQELKPLLLAGARRTVVNTSSNVVVMVKAFDPATLAQPTSFKKLFGPYATTKLALSLWTEAIAPQLAAEGITVVSADPGGNNTLRKGNSSGLPVIVRAMMKLIFPPPGVGAARLFDAGFGEQRGRPGELLIKGKPTKLKFGQQGQRVLQLVDTIYRETYKDAKA</sequence>
<evidence type="ECO:0000256" key="2">
    <source>
        <dbReference type="ARBA" id="ARBA00023002"/>
    </source>
</evidence>
<dbReference type="InterPro" id="IPR036291">
    <property type="entry name" value="NAD(P)-bd_dom_sf"/>
</dbReference>
<dbReference type="PROSITE" id="PS00061">
    <property type="entry name" value="ADH_SHORT"/>
    <property type="match status" value="1"/>
</dbReference>
<accession>A0A4Y8Q4Q7</accession>
<protein>
    <submittedName>
        <fullName evidence="3">Short-chain dehydrogenase</fullName>
    </submittedName>
</protein>
<dbReference type="Proteomes" id="UP000298246">
    <property type="component" value="Unassembled WGS sequence"/>
</dbReference>
<dbReference type="InterPro" id="IPR020904">
    <property type="entry name" value="Sc_DH/Rdtase_CS"/>
</dbReference>
<dbReference type="GO" id="GO:0016491">
    <property type="term" value="F:oxidoreductase activity"/>
    <property type="evidence" value="ECO:0007669"/>
    <property type="project" value="UniProtKB-KW"/>
</dbReference>
<keyword evidence="2" id="KW-0560">Oxidoreductase</keyword>
<dbReference type="EMBL" id="MYFO01000009">
    <property type="protein sequence ID" value="TFE88657.1"/>
    <property type="molecule type" value="Genomic_DNA"/>
</dbReference>
<reference evidence="3 4" key="1">
    <citation type="submission" date="2017-03" db="EMBL/GenBank/DDBJ databases">
        <title>Isolation of Levoglucosan Utilizing Bacteria.</title>
        <authorList>
            <person name="Arya A.S."/>
        </authorList>
    </citation>
    <scope>NUCLEOTIDE SEQUENCE [LARGE SCALE GENOMIC DNA]</scope>
    <source>
        <strain evidence="3 4">MEC069</strain>
    </source>
</reference>
<dbReference type="PRINTS" id="PR00081">
    <property type="entry name" value="GDHRDH"/>
</dbReference>
<keyword evidence="4" id="KW-1185">Reference proteome</keyword>
<comment type="caution">
    <text evidence="3">The sequence shown here is derived from an EMBL/GenBank/DDBJ whole genome shotgun (WGS) entry which is preliminary data.</text>
</comment>
<evidence type="ECO:0000313" key="3">
    <source>
        <dbReference type="EMBL" id="TFE88657.1"/>
    </source>
</evidence>
<evidence type="ECO:0000313" key="4">
    <source>
        <dbReference type="Proteomes" id="UP000298246"/>
    </source>
</evidence>
<name>A0A4Y8Q4Q7_9BACL</name>
<gene>
    <name evidence="3" type="ORF">B5M42_09430</name>
</gene>